<dbReference type="OrthoDB" id="2392550at2759"/>
<evidence type="ECO:0000256" key="1">
    <source>
        <dbReference type="SAM" id="MobiDB-lite"/>
    </source>
</evidence>
<accession>A0A9P6SPU4</accession>
<evidence type="ECO:0000313" key="3">
    <source>
        <dbReference type="EMBL" id="KAF9986986.1"/>
    </source>
</evidence>
<dbReference type="EMBL" id="JAAAHW010003198">
    <property type="protein sequence ID" value="KAF9986986.1"/>
    <property type="molecule type" value="Genomic_DNA"/>
</dbReference>
<keyword evidence="4" id="KW-1185">Reference proteome</keyword>
<dbReference type="AlphaFoldDB" id="A0A9P6SPU4"/>
<feature type="domain" description="Borealin N-terminal" evidence="2">
    <location>
        <begin position="155"/>
        <end position="208"/>
    </location>
</feature>
<gene>
    <name evidence="3" type="ORF">BGZ65_005493</name>
</gene>
<organism evidence="3 4">
    <name type="scientific">Modicella reniformis</name>
    <dbReference type="NCBI Taxonomy" id="1440133"/>
    <lineage>
        <taxon>Eukaryota</taxon>
        <taxon>Fungi</taxon>
        <taxon>Fungi incertae sedis</taxon>
        <taxon>Mucoromycota</taxon>
        <taxon>Mortierellomycotina</taxon>
        <taxon>Mortierellomycetes</taxon>
        <taxon>Mortierellales</taxon>
        <taxon>Mortierellaceae</taxon>
        <taxon>Modicella</taxon>
    </lineage>
</organism>
<sequence>KYIRTTDYKQMARFQSPPANRPSPRSYLASSSYDTRNLPNPFQDTPADISLKHVSATSATSNTVASSSFLSRVPWTGETLQSHSRLDKSDNTDNHNFSQSSRLYGYEESSSGKRRQALSNSDHPSHEHSHSHGHEHEQEEESDQENPLVHLTQAQREAAVENLDIETMDRVQTLRASVGVLTNSLRFRSEAELNRLPAAIRAMSVEEFWFRYNGSAKEYLERQATKKTVASTSFLHTLEQTSKQSARFKPYPDAGHGQQRQTPKPFVNLRLGQRIQRE</sequence>
<comment type="caution">
    <text evidence="3">The sequence shown here is derived from an EMBL/GenBank/DDBJ whole genome shotgun (WGS) entry which is preliminary data.</text>
</comment>
<feature type="region of interest" description="Disordered" evidence="1">
    <location>
        <begin position="81"/>
        <end position="146"/>
    </location>
</feature>
<protein>
    <recommendedName>
        <fullName evidence="2">Borealin N-terminal domain-containing protein</fullName>
    </recommendedName>
</protein>
<feature type="compositionally biased region" description="Polar residues" evidence="1">
    <location>
        <begin position="28"/>
        <end position="43"/>
    </location>
</feature>
<feature type="compositionally biased region" description="Basic and acidic residues" evidence="1">
    <location>
        <begin position="123"/>
        <end position="137"/>
    </location>
</feature>
<feature type="region of interest" description="Disordered" evidence="1">
    <location>
        <begin position="242"/>
        <end position="278"/>
    </location>
</feature>
<dbReference type="Pfam" id="PF10444">
    <property type="entry name" value="Nbl1_Borealin_N"/>
    <property type="match status" value="1"/>
</dbReference>
<evidence type="ECO:0000259" key="2">
    <source>
        <dbReference type="Pfam" id="PF10444"/>
    </source>
</evidence>
<dbReference type="Proteomes" id="UP000749646">
    <property type="component" value="Unassembled WGS sequence"/>
</dbReference>
<reference evidence="3" key="1">
    <citation type="journal article" date="2020" name="Fungal Divers.">
        <title>Resolving the Mortierellaceae phylogeny through synthesis of multi-gene phylogenetics and phylogenomics.</title>
        <authorList>
            <person name="Vandepol N."/>
            <person name="Liber J."/>
            <person name="Desiro A."/>
            <person name="Na H."/>
            <person name="Kennedy M."/>
            <person name="Barry K."/>
            <person name="Grigoriev I.V."/>
            <person name="Miller A.N."/>
            <person name="O'Donnell K."/>
            <person name="Stajich J.E."/>
            <person name="Bonito G."/>
        </authorList>
    </citation>
    <scope>NUCLEOTIDE SEQUENCE</scope>
    <source>
        <strain evidence="3">MES-2147</strain>
    </source>
</reference>
<proteinExistence type="predicted"/>
<dbReference type="InterPro" id="IPR018851">
    <property type="entry name" value="Borealin_N"/>
</dbReference>
<feature type="compositionally biased region" description="Basic and acidic residues" evidence="1">
    <location>
        <begin position="84"/>
        <end position="93"/>
    </location>
</feature>
<evidence type="ECO:0000313" key="4">
    <source>
        <dbReference type="Proteomes" id="UP000749646"/>
    </source>
</evidence>
<feature type="non-terminal residue" evidence="3">
    <location>
        <position position="278"/>
    </location>
</feature>
<feature type="region of interest" description="Disordered" evidence="1">
    <location>
        <begin position="1"/>
        <end position="47"/>
    </location>
</feature>
<name>A0A9P6SPU4_9FUNG</name>